<feature type="transmembrane region" description="Helical" evidence="8">
    <location>
        <begin position="231"/>
        <end position="251"/>
    </location>
</feature>
<evidence type="ECO:0000256" key="4">
    <source>
        <dbReference type="ARBA" id="ARBA00022692"/>
    </source>
</evidence>
<proteinExistence type="inferred from homology"/>
<dbReference type="Proteomes" id="UP000013167">
    <property type="component" value="Unassembled WGS sequence"/>
</dbReference>
<dbReference type="EC" id="1.6.5.3" evidence="10"/>
<feature type="transmembrane region" description="Helical" evidence="8">
    <location>
        <begin position="79"/>
        <end position="97"/>
    </location>
</feature>
<dbReference type="HOGENOM" id="CLU_007100_9_2_11"/>
<keyword evidence="3" id="KW-1003">Cell membrane</keyword>
<evidence type="ECO:0000256" key="8">
    <source>
        <dbReference type="SAM" id="Phobius"/>
    </source>
</evidence>
<feature type="transmembrane region" description="Helical" evidence="8">
    <location>
        <begin position="30"/>
        <end position="49"/>
    </location>
</feature>
<evidence type="ECO:0000256" key="3">
    <source>
        <dbReference type="ARBA" id="ARBA00022475"/>
    </source>
</evidence>
<feature type="transmembrane region" description="Helical" evidence="8">
    <location>
        <begin position="320"/>
        <end position="340"/>
    </location>
</feature>
<dbReference type="PANTHER" id="PTHR42703:SF1">
    <property type="entry name" value="NA(+)_H(+) ANTIPORTER SUBUNIT D1"/>
    <property type="match status" value="1"/>
</dbReference>
<keyword evidence="4 7" id="KW-0812">Transmembrane</keyword>
<dbReference type="Pfam" id="PF00361">
    <property type="entry name" value="Proton_antipo_M"/>
    <property type="match status" value="1"/>
</dbReference>
<comment type="caution">
    <text evidence="10">The sequence shown here is derived from an EMBL/GenBank/DDBJ whole genome shotgun (WGS) entry which is preliminary data.</text>
</comment>
<comment type="subcellular location">
    <subcellularLocation>
        <location evidence="1">Cell membrane</location>
        <topology evidence="1">Multi-pass membrane protein</topology>
    </subcellularLocation>
    <subcellularLocation>
        <location evidence="7">Membrane</location>
        <topology evidence="7">Multi-pass membrane protein</topology>
    </subcellularLocation>
</comment>
<dbReference type="InterPro" id="IPR050586">
    <property type="entry name" value="CPA3_Na-H_Antiporter_D"/>
</dbReference>
<keyword evidence="5 8" id="KW-1133">Transmembrane helix</keyword>
<dbReference type="PRINTS" id="PR01437">
    <property type="entry name" value="NUOXDRDTASE4"/>
</dbReference>
<dbReference type="GO" id="GO:0016829">
    <property type="term" value="F:lyase activity"/>
    <property type="evidence" value="ECO:0007669"/>
    <property type="project" value="UniProtKB-KW"/>
</dbReference>
<keyword evidence="11" id="KW-1185">Reference proteome</keyword>
<accession>N0E3Y6</accession>
<comment type="similarity">
    <text evidence="2">Belongs to the CPA3 antiporters (TC 2.A.63) subunit D family.</text>
</comment>
<dbReference type="PANTHER" id="PTHR42703">
    <property type="entry name" value="NADH DEHYDROGENASE"/>
    <property type="match status" value="1"/>
</dbReference>
<evidence type="ECO:0000256" key="7">
    <source>
        <dbReference type="RuleBase" id="RU000320"/>
    </source>
</evidence>
<dbReference type="GO" id="GO:0016491">
    <property type="term" value="F:oxidoreductase activity"/>
    <property type="evidence" value="ECO:0007669"/>
    <property type="project" value="UniProtKB-KW"/>
</dbReference>
<dbReference type="STRING" id="1193181.BN10_580045"/>
<gene>
    <name evidence="10" type="primary">mnhD</name>
    <name evidence="10" type="ORF">BN10_580045</name>
</gene>
<evidence type="ECO:0000256" key="6">
    <source>
        <dbReference type="ARBA" id="ARBA00023136"/>
    </source>
</evidence>
<feature type="transmembrane region" description="Helical" evidence="8">
    <location>
        <begin position="56"/>
        <end position="73"/>
    </location>
</feature>
<feature type="transmembrane region" description="Helical" evidence="8">
    <location>
        <begin position="293"/>
        <end position="314"/>
    </location>
</feature>
<feature type="transmembrane region" description="Helical" evidence="8">
    <location>
        <begin position="263"/>
        <end position="281"/>
    </location>
</feature>
<feature type="transmembrane region" description="Helical" evidence="8">
    <location>
        <begin position="159"/>
        <end position="179"/>
    </location>
</feature>
<reference evidence="10" key="2">
    <citation type="journal article" date="2013" name="ISME J.">
        <title>A metabolic model for members of the genus Tetrasphaera involved in enhanced biological phosphorus removal.</title>
        <authorList>
            <person name="Kristiansen R."/>
            <person name="Nguyen H.T.T."/>
            <person name="Saunders A.M."/>
            <person name="Nielsen J.L."/>
            <person name="Wimmer R."/>
            <person name="Le V.Q."/>
            <person name="McIlroy S.J."/>
            <person name="Petrovski S."/>
            <person name="Seviour R.J."/>
            <person name="Calteau A."/>
            <person name="Nielsen K.L."/>
            <person name="Nielsen P.H."/>
        </authorList>
    </citation>
    <scope>NUCLEOTIDE SEQUENCE [LARGE SCALE GENOMIC DNA]</scope>
    <source>
        <strain evidence="10">Lp2</strain>
    </source>
</reference>
<dbReference type="GO" id="GO:0042773">
    <property type="term" value="P:ATP synthesis coupled electron transport"/>
    <property type="evidence" value="ECO:0007669"/>
    <property type="project" value="InterPro"/>
</dbReference>
<feature type="transmembrane region" description="Helical" evidence="8">
    <location>
        <begin position="199"/>
        <end position="219"/>
    </location>
</feature>
<dbReference type="OrthoDB" id="9768329at2"/>
<dbReference type="InterPro" id="IPR003918">
    <property type="entry name" value="NADH_UbQ_OxRdtase"/>
</dbReference>
<evidence type="ECO:0000313" key="11">
    <source>
        <dbReference type="Proteomes" id="UP000013167"/>
    </source>
</evidence>
<evidence type="ECO:0000256" key="2">
    <source>
        <dbReference type="ARBA" id="ARBA00005346"/>
    </source>
</evidence>
<keyword evidence="6 8" id="KW-0472">Membrane</keyword>
<evidence type="ECO:0000259" key="9">
    <source>
        <dbReference type="Pfam" id="PF00361"/>
    </source>
</evidence>
<reference evidence="10" key="1">
    <citation type="submission" date="2012-05" db="EMBL/GenBank/DDBJ databases">
        <authorList>
            <person name="McIlroy S."/>
        </authorList>
    </citation>
    <scope>NUCLEOTIDE SEQUENCE</scope>
    <source>
        <strain evidence="10">Lp2</strain>
    </source>
</reference>
<dbReference type="GO" id="GO:0005886">
    <property type="term" value="C:plasma membrane"/>
    <property type="evidence" value="ECO:0007669"/>
    <property type="project" value="UniProtKB-SubCell"/>
</dbReference>
<organism evidence="10 11">
    <name type="scientific">Phycicoccus elongatus Lp2</name>
    <dbReference type="NCBI Taxonomy" id="1193181"/>
    <lineage>
        <taxon>Bacteria</taxon>
        <taxon>Bacillati</taxon>
        <taxon>Actinomycetota</taxon>
        <taxon>Actinomycetes</taxon>
        <taxon>Micrococcales</taxon>
        <taxon>Intrasporangiaceae</taxon>
        <taxon>Phycicoccus</taxon>
    </lineage>
</organism>
<evidence type="ECO:0000256" key="5">
    <source>
        <dbReference type="ARBA" id="ARBA00022989"/>
    </source>
</evidence>
<name>N0E3Y6_9MICO</name>
<protein>
    <submittedName>
        <fullName evidence="10">Na(+)/H(+) antiporter subunit D (MrpD) Formate hydrogenlyase subunit</fullName>
        <ecNumber evidence="10">1.6.5.3</ecNumber>
    </submittedName>
</protein>
<feature type="domain" description="NADH:quinone oxidoreductase/Mrp antiporter transmembrane" evidence="9">
    <location>
        <begin position="126"/>
        <end position="408"/>
    </location>
</feature>
<dbReference type="GO" id="GO:0008137">
    <property type="term" value="F:NADH dehydrogenase (ubiquinone) activity"/>
    <property type="evidence" value="ECO:0007669"/>
    <property type="project" value="InterPro"/>
</dbReference>
<evidence type="ECO:0000313" key="10">
    <source>
        <dbReference type="EMBL" id="CCH70480.1"/>
    </source>
</evidence>
<dbReference type="InterPro" id="IPR001750">
    <property type="entry name" value="ND/Mrp_TM"/>
</dbReference>
<dbReference type="AlphaFoldDB" id="N0E3Y6"/>
<feature type="transmembrane region" description="Helical" evidence="8">
    <location>
        <begin position="361"/>
        <end position="383"/>
    </location>
</feature>
<feature type="transmembrane region" description="Helical" evidence="8">
    <location>
        <begin position="128"/>
        <end position="147"/>
    </location>
</feature>
<dbReference type="EMBL" id="CAIZ01000128">
    <property type="protein sequence ID" value="CCH70480.1"/>
    <property type="molecule type" value="Genomic_DNA"/>
</dbReference>
<sequence>MNAAWLPLVVALPLLASALTAVAPWRVVRLVLLLGTPLATAVVGVWLIGIHRETPVFATNVGGFPVGIAIPFVSDTLSAVLLAVTGIATFVVLLFALRTGEDRLRFFPALVLMLIAGVNGAFLTGDIFNLFVFVEVMLLPSYALLAMSGTWRRLGVGRLFLVVNLVTSSVFLVGIALLYAAAGTVNLAALVGRGDDPKVAFGAAVVLFALVVKAGAVPVHGWLPRAYPATSATVMALFGSLHSKVALVAVYRITAVVFAENPVLLPAVVGLVVLSVIVGAWSSIGENTMRRILSFQIVSSNGHILIAVALLSLAGYRGGLLYLVHSVLTLGALVLASGAVEQTYGTGHLVRLADLLRREKALAWIVGLALISLVGFPPSAGFIGKAALVVASAAATPWVAAVIIGSVIVASILSLVAMQRLWHDVFWGPKMTVYRSRLPAAVRSDESKDDLVPLPDSVRIPTLDLVPAGLMLVLSLAMFFGAGPTWDIATRAAQGLVDLGPYVEAVRGR</sequence>
<keyword evidence="10" id="KW-0560">Oxidoreductase</keyword>
<keyword evidence="10" id="KW-0456">Lyase</keyword>
<feature type="transmembrane region" description="Helical" evidence="8">
    <location>
        <begin position="395"/>
        <end position="417"/>
    </location>
</feature>
<dbReference type="eggNOG" id="COG0651">
    <property type="taxonomic scope" value="Bacteria"/>
</dbReference>
<dbReference type="RefSeq" id="WP_010850329.1">
    <property type="nucleotide sequence ID" value="NZ_HF570956.1"/>
</dbReference>
<feature type="transmembrane region" description="Helical" evidence="8">
    <location>
        <begin position="104"/>
        <end position="122"/>
    </location>
</feature>
<evidence type="ECO:0000256" key="1">
    <source>
        <dbReference type="ARBA" id="ARBA00004651"/>
    </source>
</evidence>